<proteinExistence type="predicted"/>
<dbReference type="Pfam" id="PF04967">
    <property type="entry name" value="HTH_10"/>
    <property type="match status" value="1"/>
</dbReference>
<dbReference type="OrthoDB" id="194721at2157"/>
<keyword evidence="1" id="KW-0805">Transcription regulation</keyword>
<accession>A0A1U7ETE6</accession>
<sequence>MIDLDIDMRQYDCPFIDTTDEVPVSFSAMQWHLDTSYGQLETRMIVKGESRETLTRGLQTLRDHGNITSCVSLKKKGDTATIRTVIEETDAMSVVQNHDGYITGPFNIEDGTEIWHVGFDDEATADRALSDLDDENDVAVESRTELTVAELFDVIENANAAHSFLDSCRALTDTERETLVAAAEAGYFETPRGASLDDLAEEFDVSKTAASMNLRRAERKLVEATIESMSSLRGVE</sequence>
<evidence type="ECO:0000256" key="1">
    <source>
        <dbReference type="ARBA" id="ARBA00023015"/>
    </source>
</evidence>
<dbReference type="STRING" id="348780.NP_0162A"/>
<dbReference type="InterPro" id="IPR056486">
    <property type="entry name" value="HVO_2525_N"/>
</dbReference>
<dbReference type="InterPro" id="IPR007050">
    <property type="entry name" value="HTH_bacterioopsin"/>
</dbReference>
<dbReference type="KEGG" id="nph:NP_0162A"/>
<reference evidence="5 6" key="1">
    <citation type="journal article" date="2005" name="Genome Res.">
        <title>Living with two extremes: conclusions from the genome sequence of Natronomonas pharaonis.</title>
        <authorList>
            <person name="Falb M."/>
            <person name="Pfeiffer F."/>
            <person name="Palm P."/>
            <person name="Rodewald K."/>
            <person name="Hickmann V."/>
            <person name="Tittor J."/>
            <person name="Oesterhelt D."/>
        </authorList>
    </citation>
    <scope>NUCLEOTIDE SEQUENCE [LARGE SCALE GENOMIC DNA]</scope>
    <source>
        <strain evidence="6">ATCC 35678 / DSM 2160 / CIP 103997 / JCM 8858 / NBRC 14720 / NCIMB 2260 / Gabara</strain>
    </source>
</reference>
<evidence type="ECO:0000259" key="4">
    <source>
        <dbReference type="Pfam" id="PF24279"/>
    </source>
</evidence>
<dbReference type="EMBL" id="CR936257">
    <property type="protein sequence ID" value="CAI48172.1"/>
    <property type="molecule type" value="Genomic_DNA"/>
</dbReference>
<dbReference type="EnsemblBacteria" id="CAI48172">
    <property type="protein sequence ID" value="CAI48172"/>
    <property type="gene ID" value="NP_0162A"/>
</dbReference>
<evidence type="ECO:0000313" key="6">
    <source>
        <dbReference type="Proteomes" id="UP000002698"/>
    </source>
</evidence>
<evidence type="ECO:0000259" key="3">
    <source>
        <dbReference type="Pfam" id="PF04967"/>
    </source>
</evidence>
<dbReference type="PANTHER" id="PTHR34236">
    <property type="entry name" value="DIMETHYL SULFOXIDE REDUCTASE TRANSCRIPTIONAL ACTIVATOR"/>
    <property type="match status" value="1"/>
</dbReference>
<feature type="domain" description="HTH bat-type" evidence="3">
    <location>
        <begin position="171"/>
        <end position="223"/>
    </location>
</feature>
<protein>
    <submittedName>
        <fullName evidence="5">HTH-10 family transcription regulator</fullName>
    </submittedName>
</protein>
<gene>
    <name evidence="5" type="ordered locus">NP_0162A</name>
</gene>
<dbReference type="PANTHER" id="PTHR34236:SF1">
    <property type="entry name" value="DIMETHYL SULFOXIDE REDUCTASE TRANSCRIPTIONAL ACTIVATOR"/>
    <property type="match status" value="1"/>
</dbReference>
<evidence type="ECO:0000256" key="2">
    <source>
        <dbReference type="ARBA" id="ARBA00023163"/>
    </source>
</evidence>
<dbReference type="HOGENOM" id="CLU_099316_0_0_2"/>
<feature type="domain" description="HVO-2525 N-terminal" evidence="4">
    <location>
        <begin position="3"/>
        <end position="137"/>
    </location>
</feature>
<keyword evidence="2" id="KW-0804">Transcription</keyword>
<organism evidence="5 6">
    <name type="scientific">Natronomonas pharaonis (strain ATCC 35678 / DSM 2160 / CIP 103997 / JCM 8858 / NBRC 14720 / NCIMB 2260 / Gabara)</name>
    <name type="common">Halobacterium pharaonis</name>
    <dbReference type="NCBI Taxonomy" id="348780"/>
    <lineage>
        <taxon>Archaea</taxon>
        <taxon>Methanobacteriati</taxon>
        <taxon>Methanobacteriota</taxon>
        <taxon>Stenosarchaea group</taxon>
        <taxon>Halobacteria</taxon>
        <taxon>Halobacteriales</taxon>
        <taxon>Natronomonadaceae</taxon>
        <taxon>Natronomonas</taxon>
    </lineage>
</organism>
<dbReference type="RefSeq" id="WP_011321811.1">
    <property type="nucleotide sequence ID" value="NC_007426.1"/>
</dbReference>
<dbReference type="AlphaFoldDB" id="A0A1U7ETE6"/>
<dbReference type="Pfam" id="PF24279">
    <property type="entry name" value="HVO_2525_N"/>
    <property type="match status" value="1"/>
</dbReference>
<name>A0A1U7ETE6_NATPD</name>
<keyword evidence="6" id="KW-1185">Reference proteome</keyword>
<dbReference type="eggNOG" id="arCOG02272">
    <property type="taxonomic scope" value="Archaea"/>
</dbReference>
<evidence type="ECO:0000313" key="5">
    <source>
        <dbReference type="EMBL" id="CAI48172.1"/>
    </source>
</evidence>
<dbReference type="GeneID" id="3700779"/>
<dbReference type="Proteomes" id="UP000002698">
    <property type="component" value="Chromosome"/>
</dbReference>